<evidence type="ECO:0000313" key="3">
    <source>
        <dbReference type="Proteomes" id="UP001372338"/>
    </source>
</evidence>
<dbReference type="Proteomes" id="UP001372338">
    <property type="component" value="Unassembled WGS sequence"/>
</dbReference>
<dbReference type="EMBL" id="JAYWIO010000001">
    <property type="protein sequence ID" value="KAK7291416.1"/>
    <property type="molecule type" value="Genomic_DNA"/>
</dbReference>
<dbReference type="InterPro" id="IPR002156">
    <property type="entry name" value="RNaseH_domain"/>
</dbReference>
<name>A0AAN9J4F1_CROPI</name>
<gene>
    <name evidence="2" type="ORF">RIF29_06544</name>
</gene>
<dbReference type="GO" id="GO:0004523">
    <property type="term" value="F:RNA-DNA hybrid ribonuclease activity"/>
    <property type="evidence" value="ECO:0007669"/>
    <property type="project" value="InterPro"/>
</dbReference>
<evidence type="ECO:0000313" key="2">
    <source>
        <dbReference type="EMBL" id="KAK7291416.1"/>
    </source>
</evidence>
<sequence>MLQRPHNNNSSCTDQQVDPSCLIVHFDASMKEGIGMGVDLIIRNHYGEFMAATTMLLNAFDPSLVEAAVLSWSLGLLKELGITHAHLFSDCLLLSLYKLEKEEAK</sequence>
<protein>
    <recommendedName>
        <fullName evidence="1">RNase H type-1 domain-containing protein</fullName>
    </recommendedName>
</protein>
<keyword evidence="3" id="KW-1185">Reference proteome</keyword>
<organism evidence="2 3">
    <name type="scientific">Crotalaria pallida</name>
    <name type="common">Smooth rattlebox</name>
    <name type="synonym">Crotalaria striata</name>
    <dbReference type="NCBI Taxonomy" id="3830"/>
    <lineage>
        <taxon>Eukaryota</taxon>
        <taxon>Viridiplantae</taxon>
        <taxon>Streptophyta</taxon>
        <taxon>Embryophyta</taxon>
        <taxon>Tracheophyta</taxon>
        <taxon>Spermatophyta</taxon>
        <taxon>Magnoliopsida</taxon>
        <taxon>eudicotyledons</taxon>
        <taxon>Gunneridae</taxon>
        <taxon>Pentapetalae</taxon>
        <taxon>rosids</taxon>
        <taxon>fabids</taxon>
        <taxon>Fabales</taxon>
        <taxon>Fabaceae</taxon>
        <taxon>Papilionoideae</taxon>
        <taxon>50 kb inversion clade</taxon>
        <taxon>genistoids sensu lato</taxon>
        <taxon>core genistoids</taxon>
        <taxon>Crotalarieae</taxon>
        <taxon>Crotalaria</taxon>
    </lineage>
</organism>
<feature type="domain" description="RNase H type-1" evidence="1">
    <location>
        <begin position="26"/>
        <end position="92"/>
    </location>
</feature>
<comment type="caution">
    <text evidence="2">The sequence shown here is derived from an EMBL/GenBank/DDBJ whole genome shotgun (WGS) entry which is preliminary data.</text>
</comment>
<proteinExistence type="predicted"/>
<reference evidence="2 3" key="1">
    <citation type="submission" date="2024-01" db="EMBL/GenBank/DDBJ databases">
        <title>The genomes of 5 underutilized Papilionoideae crops provide insights into root nodulation and disease resistanc.</title>
        <authorList>
            <person name="Yuan L."/>
        </authorList>
    </citation>
    <scope>NUCLEOTIDE SEQUENCE [LARGE SCALE GENOMIC DNA]</scope>
    <source>
        <strain evidence="2">ZHUSHIDOU_FW_LH</strain>
        <tissue evidence="2">Leaf</tissue>
    </source>
</reference>
<dbReference type="AlphaFoldDB" id="A0AAN9J4F1"/>
<accession>A0AAN9J4F1</accession>
<dbReference type="Pfam" id="PF13456">
    <property type="entry name" value="RVT_3"/>
    <property type="match status" value="1"/>
</dbReference>
<evidence type="ECO:0000259" key="1">
    <source>
        <dbReference type="Pfam" id="PF13456"/>
    </source>
</evidence>
<dbReference type="GO" id="GO:0003676">
    <property type="term" value="F:nucleic acid binding"/>
    <property type="evidence" value="ECO:0007669"/>
    <property type="project" value="InterPro"/>
</dbReference>